<dbReference type="VEuPathDB" id="VectorBase:HLOH_053145"/>
<dbReference type="AlphaFoldDB" id="A0A9J6GEC7"/>
<evidence type="ECO:0000313" key="3">
    <source>
        <dbReference type="Proteomes" id="UP000821853"/>
    </source>
</evidence>
<gene>
    <name evidence="2" type="ORF">HPB48_014864</name>
</gene>
<feature type="region of interest" description="Disordered" evidence="1">
    <location>
        <begin position="34"/>
        <end position="101"/>
    </location>
</feature>
<protein>
    <submittedName>
        <fullName evidence="2">Uncharacterized protein</fullName>
    </submittedName>
</protein>
<keyword evidence="3" id="KW-1185">Reference proteome</keyword>
<evidence type="ECO:0000256" key="1">
    <source>
        <dbReference type="SAM" id="MobiDB-lite"/>
    </source>
</evidence>
<reference evidence="2 3" key="1">
    <citation type="journal article" date="2020" name="Cell">
        <title>Large-Scale Comparative Analyses of Tick Genomes Elucidate Their Genetic Diversity and Vector Capacities.</title>
        <authorList>
            <consortium name="Tick Genome and Microbiome Consortium (TIGMIC)"/>
            <person name="Jia N."/>
            <person name="Wang J."/>
            <person name="Shi W."/>
            <person name="Du L."/>
            <person name="Sun Y."/>
            <person name="Zhan W."/>
            <person name="Jiang J.F."/>
            <person name="Wang Q."/>
            <person name="Zhang B."/>
            <person name="Ji P."/>
            <person name="Bell-Sakyi L."/>
            <person name="Cui X.M."/>
            <person name="Yuan T.T."/>
            <person name="Jiang B.G."/>
            <person name="Yang W.F."/>
            <person name="Lam T.T."/>
            <person name="Chang Q.C."/>
            <person name="Ding S.J."/>
            <person name="Wang X.J."/>
            <person name="Zhu J.G."/>
            <person name="Ruan X.D."/>
            <person name="Zhao L."/>
            <person name="Wei J.T."/>
            <person name="Ye R.Z."/>
            <person name="Que T.C."/>
            <person name="Du C.H."/>
            <person name="Zhou Y.H."/>
            <person name="Cheng J.X."/>
            <person name="Dai P.F."/>
            <person name="Guo W.B."/>
            <person name="Han X.H."/>
            <person name="Huang E.J."/>
            <person name="Li L.F."/>
            <person name="Wei W."/>
            <person name="Gao Y.C."/>
            <person name="Liu J.Z."/>
            <person name="Shao H.Z."/>
            <person name="Wang X."/>
            <person name="Wang C.C."/>
            <person name="Yang T.C."/>
            <person name="Huo Q.B."/>
            <person name="Li W."/>
            <person name="Chen H.Y."/>
            <person name="Chen S.E."/>
            <person name="Zhou L.G."/>
            <person name="Ni X.B."/>
            <person name="Tian J.H."/>
            <person name="Sheng Y."/>
            <person name="Liu T."/>
            <person name="Pan Y.S."/>
            <person name="Xia L.Y."/>
            <person name="Li J."/>
            <person name="Zhao F."/>
            <person name="Cao W.C."/>
        </authorList>
    </citation>
    <scope>NUCLEOTIDE SEQUENCE [LARGE SCALE GENOMIC DNA]</scope>
    <source>
        <strain evidence="2">HaeL-2018</strain>
    </source>
</reference>
<organism evidence="2 3">
    <name type="scientific">Haemaphysalis longicornis</name>
    <name type="common">Bush tick</name>
    <dbReference type="NCBI Taxonomy" id="44386"/>
    <lineage>
        <taxon>Eukaryota</taxon>
        <taxon>Metazoa</taxon>
        <taxon>Ecdysozoa</taxon>
        <taxon>Arthropoda</taxon>
        <taxon>Chelicerata</taxon>
        <taxon>Arachnida</taxon>
        <taxon>Acari</taxon>
        <taxon>Parasitiformes</taxon>
        <taxon>Ixodida</taxon>
        <taxon>Ixodoidea</taxon>
        <taxon>Ixodidae</taxon>
        <taxon>Haemaphysalinae</taxon>
        <taxon>Haemaphysalis</taxon>
    </lineage>
</organism>
<dbReference type="EMBL" id="JABSTR010000006">
    <property type="protein sequence ID" value="KAH9373539.1"/>
    <property type="molecule type" value="Genomic_DNA"/>
</dbReference>
<feature type="compositionally biased region" description="Basic and acidic residues" evidence="1">
    <location>
        <begin position="57"/>
        <end position="95"/>
    </location>
</feature>
<dbReference type="Proteomes" id="UP000821853">
    <property type="component" value="Chromosome 4"/>
</dbReference>
<proteinExistence type="predicted"/>
<sequence length="110" mass="12736">MDEVEVRTKKMALNKKKEKGRKFWRRYSREWRGISEERARPAVPTAEQQGDESWLPRGKENDSVKRSVQEHDGKARLKVEREDTVSSTMHARENAPTDMPALVACERGLA</sequence>
<name>A0A9J6GEC7_HAELO</name>
<comment type="caution">
    <text evidence="2">The sequence shown here is derived from an EMBL/GenBank/DDBJ whole genome shotgun (WGS) entry which is preliminary data.</text>
</comment>
<evidence type="ECO:0000313" key="2">
    <source>
        <dbReference type="EMBL" id="KAH9373539.1"/>
    </source>
</evidence>
<accession>A0A9J6GEC7</accession>